<evidence type="ECO:0000259" key="1">
    <source>
        <dbReference type="Pfam" id="PF02627"/>
    </source>
</evidence>
<dbReference type="InterPro" id="IPR003779">
    <property type="entry name" value="CMD-like"/>
</dbReference>
<protein>
    <submittedName>
        <fullName evidence="2">Uncharacterized conserved protein YurZ, alkylhydroperoxidase/carboxymuconolactone decarboxylase family</fullName>
    </submittedName>
</protein>
<dbReference type="RefSeq" id="WP_100383146.1">
    <property type="nucleotide sequence ID" value="NZ_LT629750.1"/>
</dbReference>
<evidence type="ECO:0000313" key="3">
    <source>
        <dbReference type="Proteomes" id="UP000243904"/>
    </source>
</evidence>
<dbReference type="GO" id="GO:0051920">
    <property type="term" value="F:peroxiredoxin activity"/>
    <property type="evidence" value="ECO:0007669"/>
    <property type="project" value="InterPro"/>
</dbReference>
<dbReference type="AlphaFoldDB" id="A0A1H2BLA2"/>
<dbReference type="SUPFAM" id="SSF69118">
    <property type="entry name" value="AhpD-like"/>
    <property type="match status" value="1"/>
</dbReference>
<evidence type="ECO:0000313" key="2">
    <source>
        <dbReference type="EMBL" id="SDT59045.1"/>
    </source>
</evidence>
<reference evidence="3" key="1">
    <citation type="submission" date="2016-10" db="EMBL/GenBank/DDBJ databases">
        <authorList>
            <person name="Varghese N."/>
            <person name="Submissions S."/>
        </authorList>
    </citation>
    <scope>NUCLEOTIDE SEQUENCE [LARGE SCALE GENOMIC DNA]</scope>
    <source>
        <strain evidence="3">GAS369</strain>
    </source>
</reference>
<name>A0A1H2BLA2_9BRAD</name>
<organism evidence="2 3">
    <name type="scientific">Bradyrhizobium canariense</name>
    <dbReference type="NCBI Taxonomy" id="255045"/>
    <lineage>
        <taxon>Bacteria</taxon>
        <taxon>Pseudomonadati</taxon>
        <taxon>Pseudomonadota</taxon>
        <taxon>Alphaproteobacteria</taxon>
        <taxon>Hyphomicrobiales</taxon>
        <taxon>Nitrobacteraceae</taxon>
        <taxon>Bradyrhizobium</taxon>
    </lineage>
</organism>
<dbReference type="Pfam" id="PF02627">
    <property type="entry name" value="CMD"/>
    <property type="match status" value="1"/>
</dbReference>
<proteinExistence type="predicted"/>
<sequence>MTQKPTLSDLEGRYTDMIGFTPPKIAKRLKLGMQVDPNLVAALEDWRIAALTPSALDQKTVQLMSFAILLVQTSEAAANHARAAIKAGATLEELHASAGIAALFRGVAAFNLAGEILSTLFPPKE</sequence>
<feature type="domain" description="Carboxymuconolactone decarboxylase-like" evidence="1">
    <location>
        <begin position="37"/>
        <end position="113"/>
    </location>
</feature>
<dbReference type="EMBL" id="LT629750">
    <property type="protein sequence ID" value="SDT59045.1"/>
    <property type="molecule type" value="Genomic_DNA"/>
</dbReference>
<dbReference type="Proteomes" id="UP000243904">
    <property type="component" value="Chromosome I"/>
</dbReference>
<accession>A0A1H2BLA2</accession>
<keyword evidence="2" id="KW-0560">Oxidoreductase</keyword>
<keyword evidence="2" id="KW-0575">Peroxidase</keyword>
<gene>
    <name evidence="2" type="ORF">SAMN05444158_7309</name>
</gene>
<dbReference type="Gene3D" id="1.20.1290.10">
    <property type="entry name" value="AhpD-like"/>
    <property type="match status" value="1"/>
</dbReference>
<keyword evidence="3" id="KW-1185">Reference proteome</keyword>
<dbReference type="InterPro" id="IPR029032">
    <property type="entry name" value="AhpD-like"/>
</dbReference>